<keyword evidence="3" id="KW-0285">Flavoprotein</keyword>
<dbReference type="PANTHER" id="PTHR23023">
    <property type="entry name" value="DIMETHYLANILINE MONOOXYGENASE"/>
    <property type="match status" value="1"/>
</dbReference>
<dbReference type="STRING" id="526729.SAMN04324258_0017"/>
<dbReference type="GO" id="GO:0050661">
    <property type="term" value="F:NADP binding"/>
    <property type="evidence" value="ECO:0007669"/>
    <property type="project" value="InterPro"/>
</dbReference>
<dbReference type="Pfam" id="PF00743">
    <property type="entry name" value="FMO-like"/>
    <property type="match status" value="1"/>
</dbReference>
<evidence type="ECO:0000313" key="8">
    <source>
        <dbReference type="Proteomes" id="UP000189777"/>
    </source>
</evidence>
<dbReference type="InterPro" id="IPR050346">
    <property type="entry name" value="FMO-like"/>
</dbReference>
<dbReference type="GO" id="GO:0050660">
    <property type="term" value="F:flavin adenine dinucleotide binding"/>
    <property type="evidence" value="ECO:0007669"/>
    <property type="project" value="InterPro"/>
</dbReference>
<evidence type="ECO:0000256" key="4">
    <source>
        <dbReference type="ARBA" id="ARBA00022827"/>
    </source>
</evidence>
<evidence type="ECO:0000256" key="5">
    <source>
        <dbReference type="ARBA" id="ARBA00022857"/>
    </source>
</evidence>
<keyword evidence="8" id="KW-1185">Reference proteome</keyword>
<reference evidence="7 8" key="1">
    <citation type="submission" date="2017-02" db="EMBL/GenBank/DDBJ databases">
        <authorList>
            <person name="Peterson S.W."/>
        </authorList>
    </citation>
    <scope>NUCLEOTIDE SEQUENCE [LARGE SCALE GENOMIC DNA]</scope>
    <source>
        <strain evidence="7 8">DSM 21481</strain>
    </source>
</reference>
<gene>
    <name evidence="7" type="ORF">SAMN04324258_0017</name>
</gene>
<evidence type="ECO:0000256" key="3">
    <source>
        <dbReference type="ARBA" id="ARBA00022630"/>
    </source>
</evidence>
<dbReference type="PRINTS" id="PR00370">
    <property type="entry name" value="FMOXYGENASE"/>
</dbReference>
<evidence type="ECO:0000256" key="2">
    <source>
        <dbReference type="ARBA" id="ARBA00010139"/>
    </source>
</evidence>
<keyword evidence="5" id="KW-0521">NADP</keyword>
<protein>
    <submittedName>
        <fullName evidence="7">Predicted flavoprotein CzcO associated with the cation diffusion facilitator CzcD</fullName>
    </submittedName>
</protein>
<dbReference type="Proteomes" id="UP000189777">
    <property type="component" value="Unassembled WGS sequence"/>
</dbReference>
<organism evidence="7 8">
    <name type="scientific">Krasilnikoviella flava</name>
    <dbReference type="NCBI Taxonomy" id="526729"/>
    <lineage>
        <taxon>Bacteria</taxon>
        <taxon>Bacillati</taxon>
        <taxon>Actinomycetota</taxon>
        <taxon>Actinomycetes</taxon>
        <taxon>Micrococcales</taxon>
        <taxon>Promicromonosporaceae</taxon>
        <taxon>Krasilnikoviella</taxon>
    </lineage>
</organism>
<accession>A0A1T5I6G9</accession>
<dbReference type="InterPro" id="IPR036188">
    <property type="entry name" value="FAD/NAD-bd_sf"/>
</dbReference>
<sequence>MKIAVVGAGFAGLASAKVLREFGHDVTVFDKTPDVGGVWSASRRYSGLTTQNNKGSYAFSDLPMPKDYPEWPSGEQVQAYLERYVDLHDLRGTLRLSTEVVRAELTADESGWTVTARRAGEPVADPERYDHLVVANGIFSDPVIPRFEGLAQLMRAGGKVVAASQITALEDARGKHVVVVGYGKSACDVAAELGQVAATTHVVARHLLWKLPKRIGNAVNYKYLLLTRLGEGLFRYQTLGGGMERFLHGPGNGVRKSMLSSVGSVSTKQLHLKELGLVPRGEFADIARSTVSLATDGFFEQVADGAITVHRDAEVECLGVDDDGAPVAVLDDGTSVPADLVVCGTGFHQRVPFLDDDLQARLIDDRGNFQLYRQVLPHDVPHLTFAGYNSSLFSPLSAEVAALWTAAHLAGSVRVPPIQVRREHVANRVDWMEKRTEGKHARGTNVIPFSLHQIDEMLADLDLQLPAATRAGQWLLPVDPKAYRHVSERLLRRLGPAA</sequence>
<dbReference type="InterPro" id="IPR020946">
    <property type="entry name" value="Flavin_mOase-like"/>
</dbReference>
<dbReference type="PIRSF" id="PIRSF000332">
    <property type="entry name" value="FMO"/>
    <property type="match status" value="1"/>
</dbReference>
<dbReference type="EMBL" id="FUZQ01000001">
    <property type="protein sequence ID" value="SKC34786.1"/>
    <property type="molecule type" value="Genomic_DNA"/>
</dbReference>
<proteinExistence type="inferred from homology"/>
<name>A0A1T5I6G9_9MICO</name>
<dbReference type="GO" id="GO:0004499">
    <property type="term" value="F:N,N-dimethylaniline monooxygenase activity"/>
    <property type="evidence" value="ECO:0007669"/>
    <property type="project" value="InterPro"/>
</dbReference>
<dbReference type="OrthoDB" id="9808049at2"/>
<keyword evidence="4" id="KW-0274">FAD</keyword>
<evidence type="ECO:0000313" key="7">
    <source>
        <dbReference type="EMBL" id="SKC34786.1"/>
    </source>
</evidence>
<dbReference type="RefSeq" id="WP_079569367.1">
    <property type="nucleotide sequence ID" value="NZ_FUZQ01000001.1"/>
</dbReference>
<dbReference type="InterPro" id="IPR000960">
    <property type="entry name" value="Flavin_mOase"/>
</dbReference>
<comment type="similarity">
    <text evidence="1">Belongs to the FMO family.</text>
</comment>
<dbReference type="AlphaFoldDB" id="A0A1T5I6G9"/>
<dbReference type="SUPFAM" id="SSF51905">
    <property type="entry name" value="FAD/NAD(P)-binding domain"/>
    <property type="match status" value="2"/>
</dbReference>
<keyword evidence="6" id="KW-0560">Oxidoreductase</keyword>
<evidence type="ECO:0000256" key="6">
    <source>
        <dbReference type="ARBA" id="ARBA00023002"/>
    </source>
</evidence>
<dbReference type="Gene3D" id="3.50.50.60">
    <property type="entry name" value="FAD/NAD(P)-binding domain"/>
    <property type="match status" value="1"/>
</dbReference>
<comment type="similarity">
    <text evidence="2">Belongs to the FAD-binding monooxygenase family.</text>
</comment>
<evidence type="ECO:0000256" key="1">
    <source>
        <dbReference type="ARBA" id="ARBA00009183"/>
    </source>
</evidence>